<sequence>MDSSSADTGHVALELGRLLGPLRRAVLRATRNAEGLPDLPEAQIELLRALSAAPDGLAPREAAARLRIAPSTVSNLVRTMTAAGLVERISQPHDLRTVTLTASATARELLERYDSASTAALVTASAELPAADRAALAAAMPALDRLLLAMERQGAAAARQAAGQDRRGASAG</sequence>
<dbReference type="EMBL" id="BAAABY010000023">
    <property type="protein sequence ID" value="GAA0465200.1"/>
    <property type="molecule type" value="Genomic_DNA"/>
</dbReference>
<dbReference type="Proteomes" id="UP001500909">
    <property type="component" value="Unassembled WGS sequence"/>
</dbReference>
<dbReference type="Pfam" id="PF12802">
    <property type="entry name" value="MarR_2"/>
    <property type="match status" value="1"/>
</dbReference>
<accession>A0ABN1A1E9</accession>
<dbReference type="PROSITE" id="PS50995">
    <property type="entry name" value="HTH_MARR_2"/>
    <property type="match status" value="1"/>
</dbReference>
<evidence type="ECO:0000259" key="1">
    <source>
        <dbReference type="PROSITE" id="PS50995"/>
    </source>
</evidence>
<dbReference type="SUPFAM" id="SSF46785">
    <property type="entry name" value="Winged helix' DNA-binding domain"/>
    <property type="match status" value="1"/>
</dbReference>
<organism evidence="2 3">
    <name type="scientific">Streptomyces olivaceiscleroticus</name>
    <dbReference type="NCBI Taxonomy" id="68245"/>
    <lineage>
        <taxon>Bacteria</taxon>
        <taxon>Bacillati</taxon>
        <taxon>Actinomycetota</taxon>
        <taxon>Actinomycetes</taxon>
        <taxon>Kitasatosporales</taxon>
        <taxon>Streptomycetaceae</taxon>
        <taxon>Streptomyces</taxon>
    </lineage>
</organism>
<proteinExistence type="predicted"/>
<evidence type="ECO:0000313" key="2">
    <source>
        <dbReference type="EMBL" id="GAA0465200.1"/>
    </source>
</evidence>
<dbReference type="InterPro" id="IPR000835">
    <property type="entry name" value="HTH_MarR-typ"/>
</dbReference>
<dbReference type="RefSeq" id="WP_346095548.1">
    <property type="nucleotide sequence ID" value="NZ_BAAABY010000023.1"/>
</dbReference>
<protein>
    <recommendedName>
        <fullName evidence="1">HTH marR-type domain-containing protein</fullName>
    </recommendedName>
</protein>
<dbReference type="PANTHER" id="PTHR33164">
    <property type="entry name" value="TRANSCRIPTIONAL REGULATOR, MARR FAMILY"/>
    <property type="match status" value="1"/>
</dbReference>
<evidence type="ECO:0000313" key="3">
    <source>
        <dbReference type="Proteomes" id="UP001500909"/>
    </source>
</evidence>
<dbReference type="InterPro" id="IPR036390">
    <property type="entry name" value="WH_DNA-bd_sf"/>
</dbReference>
<gene>
    <name evidence="2" type="ORF">GCM10010361_31520</name>
</gene>
<feature type="domain" description="HTH marR-type" evidence="1">
    <location>
        <begin position="12"/>
        <end position="148"/>
    </location>
</feature>
<comment type="caution">
    <text evidence="2">The sequence shown here is derived from an EMBL/GenBank/DDBJ whole genome shotgun (WGS) entry which is preliminary data.</text>
</comment>
<name>A0ABN1A1E9_9ACTN</name>
<dbReference type="SMART" id="SM00347">
    <property type="entry name" value="HTH_MARR"/>
    <property type="match status" value="1"/>
</dbReference>
<dbReference type="PANTHER" id="PTHR33164:SF103">
    <property type="entry name" value="REGULATORY PROTEIN MARR"/>
    <property type="match status" value="1"/>
</dbReference>
<keyword evidence="3" id="KW-1185">Reference proteome</keyword>
<reference evidence="2 3" key="1">
    <citation type="journal article" date="2019" name="Int. J. Syst. Evol. Microbiol.">
        <title>The Global Catalogue of Microorganisms (GCM) 10K type strain sequencing project: providing services to taxonomists for standard genome sequencing and annotation.</title>
        <authorList>
            <consortium name="The Broad Institute Genomics Platform"/>
            <consortium name="The Broad Institute Genome Sequencing Center for Infectious Disease"/>
            <person name="Wu L."/>
            <person name="Ma J."/>
        </authorList>
    </citation>
    <scope>NUCLEOTIDE SEQUENCE [LARGE SCALE GENOMIC DNA]</scope>
    <source>
        <strain evidence="2 3">JCM 4805</strain>
    </source>
</reference>
<dbReference type="InterPro" id="IPR039422">
    <property type="entry name" value="MarR/SlyA-like"/>
</dbReference>
<dbReference type="Gene3D" id="1.10.10.10">
    <property type="entry name" value="Winged helix-like DNA-binding domain superfamily/Winged helix DNA-binding domain"/>
    <property type="match status" value="1"/>
</dbReference>
<dbReference type="InterPro" id="IPR036388">
    <property type="entry name" value="WH-like_DNA-bd_sf"/>
</dbReference>